<name>A0A8S5NU07_9CAUD</name>
<proteinExistence type="predicted"/>
<protein>
    <submittedName>
        <fullName evidence="1">Uncharacterized protein</fullName>
    </submittedName>
</protein>
<dbReference type="EMBL" id="BK015257">
    <property type="protein sequence ID" value="DAD98230.1"/>
    <property type="molecule type" value="Genomic_DNA"/>
</dbReference>
<dbReference type="InterPro" id="IPR021283">
    <property type="entry name" value="Phage_Wedge1"/>
</dbReference>
<accession>A0A8S5NU07</accession>
<dbReference type="Pfam" id="PF11041">
    <property type="entry name" value="Phage_Wedge1"/>
    <property type="match status" value="2"/>
</dbReference>
<reference evidence="1" key="1">
    <citation type="journal article" date="2021" name="Proc. Natl. Acad. Sci. U.S.A.">
        <title>A Catalog of Tens of Thousands of Viruses from Human Metagenomes Reveals Hidden Associations with Chronic Diseases.</title>
        <authorList>
            <person name="Tisza M.J."/>
            <person name="Buck C.B."/>
        </authorList>
    </citation>
    <scope>NUCLEOTIDE SEQUENCE</scope>
    <source>
        <strain evidence="1">Ctiu99</strain>
    </source>
</reference>
<organism evidence="1">
    <name type="scientific">Myoviridae sp. ctiu99</name>
    <dbReference type="NCBI Taxonomy" id="2825158"/>
    <lineage>
        <taxon>Viruses</taxon>
        <taxon>Duplodnaviria</taxon>
        <taxon>Heunggongvirae</taxon>
        <taxon>Uroviricota</taxon>
        <taxon>Caudoviricetes</taxon>
    </lineage>
</organism>
<evidence type="ECO:0000313" key="1">
    <source>
        <dbReference type="EMBL" id="DAD98230.1"/>
    </source>
</evidence>
<sequence length="215" mass="24381">MALIDNYLRLITSQHRDKPKYMAMVTSLLRPSDDIFSLAVTMDDEFDVMLATGKQEDILGILVGADRTLDFQPDKGLSPILDNAAYRTLLRAKIAQNMWKGGIMDLKDLWRTLFGEGIIVQDNQDMTIDVAVIGDSFDQITKNMIQNGYVVPKPQSVGVNTYFSDGPVFGYDMETATIKGYDHANWLDPNPKDSFSYDLDDEDRDMYGYDKGYWT</sequence>